<dbReference type="EnsemblPlants" id="OMERI02G31390.2">
    <property type="protein sequence ID" value="OMERI02G31390.2"/>
    <property type="gene ID" value="OMERI02G31390"/>
</dbReference>
<reference evidence="2" key="2">
    <citation type="submission" date="2018-05" db="EMBL/GenBank/DDBJ databases">
        <title>OmerRS3 (Oryza meridionalis Reference Sequence Version 3).</title>
        <authorList>
            <person name="Zhang J."/>
            <person name="Kudrna D."/>
            <person name="Lee S."/>
            <person name="Talag J."/>
            <person name="Welchert J."/>
            <person name="Wing R.A."/>
        </authorList>
    </citation>
    <scope>NUCLEOTIDE SEQUENCE [LARGE SCALE GENOMIC DNA]</scope>
    <source>
        <strain evidence="2">cv. OR44</strain>
    </source>
</reference>
<dbReference type="PANTHER" id="PTHR33924:SF1">
    <property type="entry name" value="DNA-DIRECTED RNA POLYMERASE SUBUNIT BETA"/>
    <property type="match status" value="1"/>
</dbReference>
<feature type="region of interest" description="Disordered" evidence="1">
    <location>
        <begin position="109"/>
        <end position="140"/>
    </location>
</feature>
<dbReference type="PANTHER" id="PTHR33924">
    <property type="entry name" value="CATION-TRANSPORTING ATPASE"/>
    <property type="match status" value="1"/>
</dbReference>
<evidence type="ECO:0000256" key="1">
    <source>
        <dbReference type="SAM" id="MobiDB-lite"/>
    </source>
</evidence>
<organism evidence="2">
    <name type="scientific">Oryza meridionalis</name>
    <dbReference type="NCBI Taxonomy" id="40149"/>
    <lineage>
        <taxon>Eukaryota</taxon>
        <taxon>Viridiplantae</taxon>
        <taxon>Streptophyta</taxon>
        <taxon>Embryophyta</taxon>
        <taxon>Tracheophyta</taxon>
        <taxon>Spermatophyta</taxon>
        <taxon>Magnoliopsida</taxon>
        <taxon>Liliopsida</taxon>
        <taxon>Poales</taxon>
        <taxon>Poaceae</taxon>
        <taxon>BOP clade</taxon>
        <taxon>Oryzoideae</taxon>
        <taxon>Oryzeae</taxon>
        <taxon>Oryzinae</taxon>
        <taxon>Oryza</taxon>
    </lineage>
</organism>
<keyword evidence="3" id="KW-1185">Reference proteome</keyword>
<dbReference type="Proteomes" id="UP000008021">
    <property type="component" value="Chromosome 2"/>
</dbReference>
<protein>
    <submittedName>
        <fullName evidence="2">Uncharacterized protein</fullName>
    </submittedName>
</protein>
<proteinExistence type="predicted"/>
<dbReference type="STRING" id="40149.A0A0E0CRL2"/>
<dbReference type="eggNOG" id="ENOG502RXYB">
    <property type="taxonomic scope" value="Eukaryota"/>
</dbReference>
<sequence>MGENAQGSGRRPFGDLTNVLGKRPAPSNLEKSAGGIKIVRVEKAVEPRKEFDETAKASGGATRNTLPLFDNIAKENLMRPSIFRETKMQHMAAEAAVLLSKESDDMRSCAMSLGSSGLHDKEQESSLESEGGCEEEDDDDMDSEYLAYTRDSTKTATNDGECLTQEEMAGSSGNQKPLSSLDFTTGCDDIPCSDVHHHSLGNSELENDDTTKSCACSFCLKAAFMWTDLHYQDTRGRLAALKKSIKFARLLGKRNQGDEYAVNAGRYNLKRAAEMEFELYQQQRSLFLHTENVLIRESAQLHSSLVKLKEFRENCKTDLETASIVKRNLLRGWWGGVQLCKTTVGAAIATQSCKFYQPIA</sequence>
<reference evidence="2" key="1">
    <citation type="submission" date="2015-04" db="UniProtKB">
        <authorList>
            <consortium name="EnsemblPlants"/>
        </authorList>
    </citation>
    <scope>IDENTIFICATION</scope>
</reference>
<name>A0A0E0CRL2_9ORYZ</name>
<accession>A0A0E0CRL2</accession>
<evidence type="ECO:0000313" key="2">
    <source>
        <dbReference type="EnsemblPlants" id="OMERI02G31390.2"/>
    </source>
</evidence>
<dbReference type="AlphaFoldDB" id="A0A0E0CRL2"/>
<feature type="compositionally biased region" description="Acidic residues" evidence="1">
    <location>
        <begin position="125"/>
        <end position="140"/>
    </location>
</feature>
<feature type="region of interest" description="Disordered" evidence="1">
    <location>
        <begin position="1"/>
        <end position="31"/>
    </location>
</feature>
<evidence type="ECO:0000313" key="3">
    <source>
        <dbReference type="Proteomes" id="UP000008021"/>
    </source>
</evidence>
<dbReference type="Gramene" id="OMERI02G31390.2">
    <property type="protein sequence ID" value="OMERI02G31390.2"/>
    <property type="gene ID" value="OMERI02G31390"/>
</dbReference>